<evidence type="ECO:0000313" key="2">
    <source>
        <dbReference type="EMBL" id="ANI30668.1"/>
    </source>
</evidence>
<sequence>MASTFRSLAPYIEQREHLRLLLASHQFDELDSLLDASAQRWLDSSSQPFDYDWIISTFFDPAEVATDTLSNLNAWIKHKPMSYHGRLLHGCYWEAAAARIRTSNGGEYVSNDRWVGAQLARDLGLISYLRAISLHERPAYALRRMLRLTAYLGEPQWLYDLAHGHEPTNYVQLQAETESEVWEAGLRRLLAEGGDLASIPQALPGSLPARRSENVKTYWLNATLAIRPQDVGVRNEYLYFLYPRWGGSHEQMAEFIEGPVCAELSEQNLNLLWVTKAWDFLGYSIYFPDKEQTDDIAYCCDAFEQLLALDLEEDQRARLLYQYANFLAYYGNQDGVWQPEKMQRCYDLLVQAWQINPAIANPQTGLDTLMSCINFANINDSHNLLPQWLERLQLWGNDKYAVMLAGIASKFGLYGIKKGQFNHQRLLARAAHLDSEDVDVGQAAANLFGSVSEEAGIYLLQQACEWGDTSAMATLSDVYAGVLSRQNGRDMEAYKNSELRTYWMERAADGGDATCQYNFAYEIIEDNEQLSPEQYQQARALLLNAMNTPNVRRDVWERSARRLATLLMFSDIQYDMELCLDVVLPALWSDEEEPNRVFAAGYYALAFHLGAGCNRNSYLAKVWLERGLEIDPDDSYLADRATEIFRYKELLGGVRAKMGFGKDKKLMDQRGYNLTFNE</sequence>
<reference evidence="2 3" key="1">
    <citation type="journal article" date="2016" name="Toxins">
        <title>The Draft Genome Sequence of the Yersinia entomophaga Entomopathogenic Type Strain MH96T.</title>
        <authorList>
            <person name="Hurst M.R."/>
            <person name="Beattie A."/>
            <person name="Altermann E."/>
            <person name="Moraga R.M."/>
            <person name="Harper L.A."/>
            <person name="Calder J."/>
            <person name="Laugraud A."/>
        </authorList>
    </citation>
    <scope>NUCLEOTIDE SEQUENCE [LARGE SCALE GENOMIC DNA]</scope>
    <source>
        <strain evidence="2 3">MH96</strain>
    </source>
</reference>
<name>A0ABM6BM77_YERET</name>
<dbReference type="Gene3D" id="1.25.40.10">
    <property type="entry name" value="Tetratricopeptide repeat domain"/>
    <property type="match status" value="1"/>
</dbReference>
<accession>A0ABM6BM77</accession>
<evidence type="ECO:0000313" key="3">
    <source>
        <dbReference type="Proteomes" id="UP000266744"/>
    </source>
</evidence>
<dbReference type="SUPFAM" id="SSF81901">
    <property type="entry name" value="HCP-like"/>
    <property type="match status" value="1"/>
</dbReference>
<dbReference type="Pfam" id="PF13226">
    <property type="entry name" value="DUF4034"/>
    <property type="match status" value="1"/>
</dbReference>
<organism evidence="2 3">
    <name type="scientific">Yersinia entomophaga</name>
    <dbReference type="NCBI Taxonomy" id="935293"/>
    <lineage>
        <taxon>Bacteria</taxon>
        <taxon>Pseudomonadati</taxon>
        <taxon>Pseudomonadota</taxon>
        <taxon>Gammaproteobacteria</taxon>
        <taxon>Enterobacterales</taxon>
        <taxon>Yersiniaceae</taxon>
        <taxon>Yersinia</taxon>
    </lineage>
</organism>
<dbReference type="InterPro" id="IPR025115">
    <property type="entry name" value="DUF4034"/>
</dbReference>
<evidence type="ECO:0000259" key="1">
    <source>
        <dbReference type="Pfam" id="PF13226"/>
    </source>
</evidence>
<dbReference type="RefSeq" id="WP_064516000.1">
    <property type="nucleotide sequence ID" value="NZ_CP010029.1"/>
</dbReference>
<protein>
    <recommendedName>
        <fullName evidence="1">DUF4034 domain-containing protein</fullName>
    </recommendedName>
</protein>
<dbReference type="Proteomes" id="UP000266744">
    <property type="component" value="Chromosome"/>
</dbReference>
<feature type="domain" description="DUF4034" evidence="1">
    <location>
        <begin position="16"/>
        <end position="279"/>
    </location>
</feature>
<dbReference type="EMBL" id="CP010029">
    <property type="protein sequence ID" value="ANI30668.1"/>
    <property type="molecule type" value="Genomic_DNA"/>
</dbReference>
<gene>
    <name evidence="2" type="ORF">PL78_12625</name>
</gene>
<proteinExistence type="predicted"/>
<keyword evidence="3" id="KW-1185">Reference proteome</keyword>
<dbReference type="InterPro" id="IPR011990">
    <property type="entry name" value="TPR-like_helical_dom_sf"/>
</dbReference>